<name>A0A2K1J411_PHYPA</name>
<dbReference type="OMA" id="PRDHING"/>
<reference evidence="4" key="3">
    <citation type="submission" date="2020-12" db="UniProtKB">
        <authorList>
            <consortium name="EnsemblPlants"/>
        </authorList>
    </citation>
    <scope>IDENTIFICATION</scope>
</reference>
<dbReference type="Gramene" id="Pp3c17_15230V3.2">
    <property type="protein sequence ID" value="Pp3c17_15230V3.2"/>
    <property type="gene ID" value="Pp3c17_15230"/>
</dbReference>
<protein>
    <recommendedName>
        <fullName evidence="2">F-box domain-containing protein</fullName>
    </recommendedName>
</protein>
<reference evidence="3 5" key="1">
    <citation type="journal article" date="2008" name="Science">
        <title>The Physcomitrella genome reveals evolutionary insights into the conquest of land by plants.</title>
        <authorList>
            <person name="Rensing S."/>
            <person name="Lang D."/>
            <person name="Zimmer A."/>
            <person name="Terry A."/>
            <person name="Salamov A."/>
            <person name="Shapiro H."/>
            <person name="Nishiyama T."/>
            <person name="Perroud P.-F."/>
            <person name="Lindquist E."/>
            <person name="Kamisugi Y."/>
            <person name="Tanahashi T."/>
            <person name="Sakakibara K."/>
            <person name="Fujita T."/>
            <person name="Oishi K."/>
            <person name="Shin-I T."/>
            <person name="Kuroki Y."/>
            <person name="Toyoda A."/>
            <person name="Suzuki Y."/>
            <person name="Hashimoto A."/>
            <person name="Yamaguchi K."/>
            <person name="Sugano A."/>
            <person name="Kohara Y."/>
            <person name="Fujiyama A."/>
            <person name="Anterola A."/>
            <person name="Aoki S."/>
            <person name="Ashton N."/>
            <person name="Barbazuk W.B."/>
            <person name="Barker E."/>
            <person name="Bennetzen J."/>
            <person name="Bezanilla M."/>
            <person name="Blankenship R."/>
            <person name="Cho S.H."/>
            <person name="Dutcher S."/>
            <person name="Estelle M."/>
            <person name="Fawcett J.A."/>
            <person name="Gundlach H."/>
            <person name="Hanada K."/>
            <person name="Heyl A."/>
            <person name="Hicks K.A."/>
            <person name="Hugh J."/>
            <person name="Lohr M."/>
            <person name="Mayer K."/>
            <person name="Melkozernov A."/>
            <person name="Murata T."/>
            <person name="Nelson D."/>
            <person name="Pils B."/>
            <person name="Prigge M."/>
            <person name="Reiss B."/>
            <person name="Renner T."/>
            <person name="Rombauts S."/>
            <person name="Rushton P."/>
            <person name="Sanderfoot A."/>
            <person name="Schween G."/>
            <person name="Shiu S.-H."/>
            <person name="Stueber K."/>
            <person name="Theodoulou F.L."/>
            <person name="Tu H."/>
            <person name="Van de Peer Y."/>
            <person name="Verrier P.J."/>
            <person name="Waters E."/>
            <person name="Wood A."/>
            <person name="Yang L."/>
            <person name="Cove D."/>
            <person name="Cuming A."/>
            <person name="Hasebe M."/>
            <person name="Lucas S."/>
            <person name="Mishler D.B."/>
            <person name="Reski R."/>
            <person name="Grigoriev I."/>
            <person name="Quatrano R.S."/>
            <person name="Boore J.L."/>
        </authorList>
    </citation>
    <scope>NUCLEOTIDE SEQUENCE [LARGE SCALE GENOMIC DNA]</scope>
    <source>
        <strain evidence="4 5">cv. Gransden 2004</strain>
    </source>
</reference>
<dbReference type="EnsemblPlants" id="Pp3c17_15230V3.5">
    <property type="protein sequence ID" value="Pp3c17_15230V3.5"/>
    <property type="gene ID" value="Pp3c17_15230"/>
</dbReference>
<dbReference type="Gramene" id="Pp3c17_15230V3.3">
    <property type="protein sequence ID" value="Pp3c17_15230V3.3"/>
    <property type="gene ID" value="Pp3c17_15230"/>
</dbReference>
<dbReference type="STRING" id="3218.A0A2K1J411"/>
<reference evidence="3 5" key="2">
    <citation type="journal article" date="2018" name="Plant J.">
        <title>The Physcomitrella patens chromosome-scale assembly reveals moss genome structure and evolution.</title>
        <authorList>
            <person name="Lang D."/>
            <person name="Ullrich K.K."/>
            <person name="Murat F."/>
            <person name="Fuchs J."/>
            <person name="Jenkins J."/>
            <person name="Haas F.B."/>
            <person name="Piednoel M."/>
            <person name="Gundlach H."/>
            <person name="Van Bel M."/>
            <person name="Meyberg R."/>
            <person name="Vives C."/>
            <person name="Morata J."/>
            <person name="Symeonidi A."/>
            <person name="Hiss M."/>
            <person name="Muchero W."/>
            <person name="Kamisugi Y."/>
            <person name="Saleh O."/>
            <person name="Blanc G."/>
            <person name="Decker E.L."/>
            <person name="van Gessel N."/>
            <person name="Grimwood J."/>
            <person name="Hayes R.D."/>
            <person name="Graham S.W."/>
            <person name="Gunter L.E."/>
            <person name="McDaniel S.F."/>
            <person name="Hoernstein S.N.W."/>
            <person name="Larsson A."/>
            <person name="Li F.W."/>
            <person name="Perroud P.F."/>
            <person name="Phillips J."/>
            <person name="Ranjan P."/>
            <person name="Rokshar D.S."/>
            <person name="Rothfels C.J."/>
            <person name="Schneider L."/>
            <person name="Shu S."/>
            <person name="Stevenson D.W."/>
            <person name="Thummler F."/>
            <person name="Tillich M."/>
            <person name="Villarreal Aguilar J.C."/>
            <person name="Widiez T."/>
            <person name="Wong G.K."/>
            <person name="Wymore A."/>
            <person name="Zhang Y."/>
            <person name="Zimmer A.D."/>
            <person name="Quatrano R.S."/>
            <person name="Mayer K.F.X."/>
            <person name="Goodstein D."/>
            <person name="Casacuberta J.M."/>
            <person name="Vandepoele K."/>
            <person name="Reski R."/>
            <person name="Cuming A.C."/>
            <person name="Tuskan G.A."/>
            <person name="Maumus F."/>
            <person name="Salse J."/>
            <person name="Schmutz J."/>
            <person name="Rensing S.A."/>
        </authorList>
    </citation>
    <scope>NUCLEOTIDE SEQUENCE [LARGE SCALE GENOMIC DNA]</scope>
    <source>
        <strain evidence="4 5">cv. Gransden 2004</strain>
    </source>
</reference>
<dbReference type="Gramene" id="Pp3c17_15230V3.4">
    <property type="protein sequence ID" value="Pp3c17_15230V3.4"/>
    <property type="gene ID" value="Pp3c17_15230"/>
</dbReference>
<dbReference type="AlphaFoldDB" id="A0A2K1J411"/>
<dbReference type="Proteomes" id="UP000006727">
    <property type="component" value="Chromosome 17"/>
</dbReference>
<dbReference type="Gramene" id="Pp3c17_15230V3.1">
    <property type="protein sequence ID" value="Pp3c17_15230V3.1"/>
    <property type="gene ID" value="Pp3c17_15230"/>
</dbReference>
<dbReference type="PANTHER" id="PTHR39741:SF2">
    <property type="entry name" value="F-BOX DOMAIN-CONTAINING PROTEIN"/>
    <property type="match status" value="1"/>
</dbReference>
<organism evidence="3">
    <name type="scientific">Physcomitrium patens</name>
    <name type="common">Spreading-leaved earth moss</name>
    <name type="synonym">Physcomitrella patens</name>
    <dbReference type="NCBI Taxonomy" id="3218"/>
    <lineage>
        <taxon>Eukaryota</taxon>
        <taxon>Viridiplantae</taxon>
        <taxon>Streptophyta</taxon>
        <taxon>Embryophyta</taxon>
        <taxon>Bryophyta</taxon>
        <taxon>Bryophytina</taxon>
        <taxon>Bryopsida</taxon>
        <taxon>Funariidae</taxon>
        <taxon>Funariales</taxon>
        <taxon>Funariaceae</taxon>
        <taxon>Physcomitrium</taxon>
    </lineage>
</organism>
<evidence type="ECO:0000313" key="3">
    <source>
        <dbReference type="EMBL" id="PNR36267.1"/>
    </source>
</evidence>
<dbReference type="RefSeq" id="XP_024401211.1">
    <property type="nucleotide sequence ID" value="XM_024545443.2"/>
</dbReference>
<dbReference type="SUPFAM" id="SSF81383">
    <property type="entry name" value="F-box domain"/>
    <property type="match status" value="1"/>
</dbReference>
<dbReference type="RefSeq" id="XP_024401209.1">
    <property type="nucleotide sequence ID" value="XM_024545441.2"/>
</dbReference>
<dbReference type="OrthoDB" id="63379at2759"/>
<proteinExistence type="predicted"/>
<evidence type="ECO:0000313" key="5">
    <source>
        <dbReference type="Proteomes" id="UP000006727"/>
    </source>
</evidence>
<dbReference type="KEGG" id="ppp:112294693"/>
<evidence type="ECO:0000259" key="2">
    <source>
        <dbReference type="SMART" id="SM00256"/>
    </source>
</evidence>
<dbReference type="RefSeq" id="XP_024401206.1">
    <property type="nucleotide sequence ID" value="XM_024545438.2"/>
</dbReference>
<dbReference type="GeneID" id="112294693"/>
<dbReference type="PaxDb" id="3218-PP1S98_185V6.1"/>
<dbReference type="EnsemblPlants" id="Pp3c17_15230V3.1">
    <property type="protein sequence ID" value="Pp3c17_15230V3.1"/>
    <property type="gene ID" value="Pp3c17_15230"/>
</dbReference>
<dbReference type="FunCoup" id="A0A2K1J411">
    <property type="interactions" value="1450"/>
</dbReference>
<dbReference type="SMART" id="SM00256">
    <property type="entry name" value="FBOX"/>
    <property type="match status" value="1"/>
</dbReference>
<dbReference type="EMBL" id="ABEU02000017">
    <property type="protein sequence ID" value="PNR36267.1"/>
    <property type="molecule type" value="Genomic_DNA"/>
</dbReference>
<dbReference type="EnsemblPlants" id="Pp3c17_15230V3.3">
    <property type="protein sequence ID" value="Pp3c17_15230V3.3"/>
    <property type="gene ID" value="Pp3c17_15230"/>
</dbReference>
<accession>A0A2K1J411</accession>
<dbReference type="InterPro" id="IPR001810">
    <property type="entry name" value="F-box_dom"/>
</dbReference>
<dbReference type="EnsemblPlants" id="Pp3c17_15230V3.2">
    <property type="protein sequence ID" value="Pp3c17_15230V3.2"/>
    <property type="gene ID" value="Pp3c17_15230"/>
</dbReference>
<dbReference type="EnsemblPlants" id="Pp3c17_15230V3.4">
    <property type="protein sequence ID" value="Pp3c17_15230V3.4"/>
    <property type="gene ID" value="Pp3c17_15230"/>
</dbReference>
<feature type="compositionally biased region" description="Acidic residues" evidence="1">
    <location>
        <begin position="382"/>
        <end position="411"/>
    </location>
</feature>
<dbReference type="RefSeq" id="XP_024401210.1">
    <property type="nucleotide sequence ID" value="XM_024545442.2"/>
</dbReference>
<sequence>MEGIGDGTLEGRGDLMRKLNDDTVIHVLHYLDTMQDIANATGVCRSWRRFVLEGRLWKGLCLKEFPEVKLFEEVAEFVELDQPRDLYGAGSSGSSFNANLERDERIYRYLFRELRNEPMSDKTCIREAVSASSTDNNPEESIVQTLYPRPRYSDEQTPSYWSSTGQRDVNCPETLTYNLLSQLCVVHEVRIRPFQAFFQIGQPIYSAMNVRIRLGYESMSKTDCHSGNSKDYVWTYESPKFNMEQVDSMQVFKLPRPVVCIGGVLQVELLGRVQTQQMDQLYYICICHVSVVGWPLAAFSISRTGEPPKFCLEYRGRYKESDAGSDVANKSLVSEGETASGTWMTFAERIRQLRASRVLRRNRILNTFLGNITVASLLLAQEDPEDSSSDEEVDMEDAEADRDEEDDSVPL</sequence>
<dbReference type="InterPro" id="IPR055336">
    <property type="entry name" value="At4g00755-like"/>
</dbReference>
<evidence type="ECO:0000313" key="4">
    <source>
        <dbReference type="EnsemblPlants" id="Pp3c17_15230V3.1"/>
    </source>
</evidence>
<gene>
    <name evidence="4" type="primary">LOC112294693</name>
    <name evidence="3" type="ORF">PHYPA_022118</name>
</gene>
<evidence type="ECO:0000256" key="1">
    <source>
        <dbReference type="SAM" id="MobiDB-lite"/>
    </source>
</evidence>
<dbReference type="Gramene" id="Pp3c17_15230V3.5">
    <property type="protein sequence ID" value="Pp3c17_15230V3.5"/>
    <property type="gene ID" value="Pp3c17_15230"/>
</dbReference>
<dbReference type="Pfam" id="PF12937">
    <property type="entry name" value="F-box-like"/>
    <property type="match status" value="1"/>
</dbReference>
<keyword evidence="5" id="KW-1185">Reference proteome</keyword>
<dbReference type="Gene3D" id="1.20.1280.50">
    <property type="match status" value="1"/>
</dbReference>
<dbReference type="PANTHER" id="PTHR39741">
    <property type="entry name" value="F-BOX DOMAIN CONTAINING PROTEIN, EXPRESSED"/>
    <property type="match status" value="1"/>
</dbReference>
<dbReference type="InterPro" id="IPR036047">
    <property type="entry name" value="F-box-like_dom_sf"/>
</dbReference>
<feature type="region of interest" description="Disordered" evidence="1">
    <location>
        <begin position="380"/>
        <end position="411"/>
    </location>
</feature>
<feature type="domain" description="F-box" evidence="2">
    <location>
        <begin position="19"/>
        <end position="60"/>
    </location>
</feature>